<dbReference type="AlphaFoldDB" id="A0AAN9F2N2"/>
<accession>A0AAN9F2N2</accession>
<gene>
    <name evidence="1" type="ORF">RIF29_18710</name>
</gene>
<name>A0AAN9F2N2_CROPI</name>
<evidence type="ECO:0000313" key="1">
    <source>
        <dbReference type="EMBL" id="KAK7266070.1"/>
    </source>
</evidence>
<organism evidence="1 2">
    <name type="scientific">Crotalaria pallida</name>
    <name type="common">Smooth rattlebox</name>
    <name type="synonym">Crotalaria striata</name>
    <dbReference type="NCBI Taxonomy" id="3830"/>
    <lineage>
        <taxon>Eukaryota</taxon>
        <taxon>Viridiplantae</taxon>
        <taxon>Streptophyta</taxon>
        <taxon>Embryophyta</taxon>
        <taxon>Tracheophyta</taxon>
        <taxon>Spermatophyta</taxon>
        <taxon>Magnoliopsida</taxon>
        <taxon>eudicotyledons</taxon>
        <taxon>Gunneridae</taxon>
        <taxon>Pentapetalae</taxon>
        <taxon>rosids</taxon>
        <taxon>fabids</taxon>
        <taxon>Fabales</taxon>
        <taxon>Fabaceae</taxon>
        <taxon>Papilionoideae</taxon>
        <taxon>50 kb inversion clade</taxon>
        <taxon>genistoids sensu lato</taxon>
        <taxon>core genistoids</taxon>
        <taxon>Crotalarieae</taxon>
        <taxon>Crotalaria</taxon>
    </lineage>
</organism>
<comment type="caution">
    <text evidence="1">The sequence shown here is derived from an EMBL/GenBank/DDBJ whole genome shotgun (WGS) entry which is preliminary data.</text>
</comment>
<evidence type="ECO:0008006" key="3">
    <source>
        <dbReference type="Google" id="ProtNLM"/>
    </source>
</evidence>
<sequence length="110" mass="12362">MVARHSLPGVKSIANLPDVDAPLWCLNYPVVHYSINGIVLPNPEAGNDSIAWMDDASGCFSLRSEYDLIRSSNQEALNNNPNFDLIWSWNGPQQIRSQLWKICHGRLLTN</sequence>
<keyword evidence="2" id="KW-1185">Reference proteome</keyword>
<dbReference type="Proteomes" id="UP001372338">
    <property type="component" value="Unassembled WGS sequence"/>
</dbReference>
<proteinExistence type="predicted"/>
<reference evidence="1 2" key="1">
    <citation type="submission" date="2024-01" db="EMBL/GenBank/DDBJ databases">
        <title>The genomes of 5 underutilized Papilionoideae crops provide insights into root nodulation and disease resistanc.</title>
        <authorList>
            <person name="Yuan L."/>
        </authorList>
    </citation>
    <scope>NUCLEOTIDE SEQUENCE [LARGE SCALE GENOMIC DNA]</scope>
    <source>
        <strain evidence="1">ZHUSHIDOU_FW_LH</strain>
        <tissue evidence="1">Leaf</tissue>
    </source>
</reference>
<dbReference type="EMBL" id="JAYWIO010000004">
    <property type="protein sequence ID" value="KAK7266070.1"/>
    <property type="molecule type" value="Genomic_DNA"/>
</dbReference>
<evidence type="ECO:0000313" key="2">
    <source>
        <dbReference type="Proteomes" id="UP001372338"/>
    </source>
</evidence>
<protein>
    <recommendedName>
        <fullName evidence="3">Reverse transcriptase zinc-binding domain-containing protein</fullName>
    </recommendedName>
</protein>